<evidence type="ECO:0000313" key="2">
    <source>
        <dbReference type="EnsemblMetazoa" id="tetur27g01820.1"/>
    </source>
</evidence>
<feature type="transmembrane region" description="Helical" evidence="1">
    <location>
        <begin position="176"/>
        <end position="200"/>
    </location>
</feature>
<dbReference type="Proteomes" id="UP000015104">
    <property type="component" value="Unassembled WGS sequence"/>
</dbReference>
<dbReference type="EMBL" id="CAEY01000716">
    <property type="status" value="NOT_ANNOTATED_CDS"/>
    <property type="molecule type" value="Genomic_DNA"/>
</dbReference>
<organism evidence="2 3">
    <name type="scientific">Tetranychus urticae</name>
    <name type="common">Two-spotted spider mite</name>
    <dbReference type="NCBI Taxonomy" id="32264"/>
    <lineage>
        <taxon>Eukaryota</taxon>
        <taxon>Metazoa</taxon>
        <taxon>Ecdysozoa</taxon>
        <taxon>Arthropoda</taxon>
        <taxon>Chelicerata</taxon>
        <taxon>Arachnida</taxon>
        <taxon>Acari</taxon>
        <taxon>Acariformes</taxon>
        <taxon>Trombidiformes</taxon>
        <taxon>Prostigmata</taxon>
        <taxon>Eleutherengona</taxon>
        <taxon>Raphignathae</taxon>
        <taxon>Tetranychoidea</taxon>
        <taxon>Tetranychidae</taxon>
        <taxon>Tetranychus</taxon>
    </lineage>
</organism>
<accession>T1KYT4</accession>
<feature type="transmembrane region" description="Helical" evidence="1">
    <location>
        <begin position="127"/>
        <end position="146"/>
    </location>
</feature>
<dbReference type="KEGG" id="tut:107368511"/>
<evidence type="ECO:0008006" key="4">
    <source>
        <dbReference type="Google" id="ProtNLM"/>
    </source>
</evidence>
<feature type="transmembrane region" description="Helical" evidence="1">
    <location>
        <begin position="251"/>
        <end position="273"/>
    </location>
</feature>
<keyword evidence="1" id="KW-0812">Transmembrane</keyword>
<keyword evidence="3" id="KW-1185">Reference proteome</keyword>
<evidence type="ECO:0000313" key="3">
    <source>
        <dbReference type="Proteomes" id="UP000015104"/>
    </source>
</evidence>
<dbReference type="GeneID" id="107368511"/>
<keyword evidence="1" id="KW-1133">Transmembrane helix</keyword>
<dbReference type="AlphaFoldDB" id="T1KYT4"/>
<protein>
    <recommendedName>
        <fullName evidence="4">Gustatory receptor</fullName>
    </recommendedName>
</protein>
<feature type="transmembrane region" description="Helical" evidence="1">
    <location>
        <begin position="285"/>
        <end position="306"/>
    </location>
</feature>
<keyword evidence="1" id="KW-0472">Membrane</keyword>
<dbReference type="EnsemblMetazoa" id="tetur27g01820.1">
    <property type="protein sequence ID" value="tetur27g01820.1"/>
    <property type="gene ID" value="tetur27g01820"/>
</dbReference>
<name>T1KYT4_TETUR</name>
<dbReference type="HOGENOM" id="CLU_742543_0_0_1"/>
<evidence type="ECO:0000256" key="1">
    <source>
        <dbReference type="SAM" id="Phobius"/>
    </source>
</evidence>
<proteinExistence type="predicted"/>
<reference evidence="2" key="2">
    <citation type="submission" date="2015-06" db="UniProtKB">
        <authorList>
            <consortium name="EnsemblMetazoa"/>
        </authorList>
    </citation>
    <scope>IDENTIFICATION</scope>
</reference>
<sequence length="378" mass="44008">MAFVKVLNGWMRNNELTDYPQIPIYSTASKLGSSISSKSEFRGKCVAILVIILLNFKYLFRSLDVSLDSGFDVEFKIFIDCLCELGMHFLLYFKFNLNFLRQIENLWKELQIDSDYAAKKYFWNHKVIYYILSANFSVSLLIYDIANMFRIWPYSDAGQSTTISIYRKNPIHYWTIIVRIIIIHPYNLLQTFILFDLLVLAQTALQHVNMESHRLYRASNIDIKTLNIKAMRNLRLKFFSTQRLVNKMNEFFSPFLFPYCVIFMNRFINLLYFGLFVQQSLGTKIYRTVGCVGMLSLLILVVHAAVKVYTKSQEVMVTVYKLSLKTDYLRVMNEISLFLNCGGIGFSFGGIFMINTSTVFTFFSILATIIVSIPSFTR</sequence>
<feature type="transmembrane region" description="Helical" evidence="1">
    <location>
        <begin position="360"/>
        <end position="377"/>
    </location>
</feature>
<dbReference type="RefSeq" id="XP_015791769.2">
    <property type="nucleotide sequence ID" value="XM_015936283.2"/>
</dbReference>
<reference evidence="3" key="1">
    <citation type="submission" date="2011-08" db="EMBL/GenBank/DDBJ databases">
        <authorList>
            <person name="Rombauts S."/>
        </authorList>
    </citation>
    <scope>NUCLEOTIDE SEQUENCE</scope>
    <source>
        <strain evidence="3">London</strain>
    </source>
</reference>